<dbReference type="InterPro" id="IPR006311">
    <property type="entry name" value="TAT_signal"/>
</dbReference>
<dbReference type="Pfam" id="PF07394">
    <property type="entry name" value="DUF1501"/>
    <property type="match status" value="1"/>
</dbReference>
<sequence>MNQYNAQAQFITRRHFLRRCQMGLGSLALGSLMNRAGAANPLAMRIPRVAGKIKNVIYLHMAGSPPQLDLFDYKPMLNKLDNKPCPKEFIEGRRLPFIKGHPKLLGSPHTFKQHGQNGQWISNMYPMLPGMADDLTFVKSMYTDQFNHAPAQMLLYTGSPRNGSASMGSWITYGLGS</sequence>
<accession>A0A382M7Q0</accession>
<dbReference type="InterPro" id="IPR010869">
    <property type="entry name" value="DUF1501"/>
</dbReference>
<protein>
    <submittedName>
        <fullName evidence="1">Uncharacterized protein</fullName>
    </submittedName>
</protein>
<dbReference type="EMBL" id="UINC01091347">
    <property type="protein sequence ID" value="SVC44035.1"/>
    <property type="molecule type" value="Genomic_DNA"/>
</dbReference>
<proteinExistence type="predicted"/>
<reference evidence="1" key="1">
    <citation type="submission" date="2018-05" db="EMBL/GenBank/DDBJ databases">
        <authorList>
            <person name="Lanie J.A."/>
            <person name="Ng W.-L."/>
            <person name="Kazmierczak K.M."/>
            <person name="Andrzejewski T.M."/>
            <person name="Davidsen T.M."/>
            <person name="Wayne K.J."/>
            <person name="Tettelin H."/>
            <person name="Glass J.I."/>
            <person name="Rusch D."/>
            <person name="Podicherti R."/>
            <person name="Tsui H.-C.T."/>
            <person name="Winkler M.E."/>
        </authorList>
    </citation>
    <scope>NUCLEOTIDE SEQUENCE</scope>
</reference>
<feature type="non-terminal residue" evidence="1">
    <location>
        <position position="177"/>
    </location>
</feature>
<dbReference type="PROSITE" id="PS51318">
    <property type="entry name" value="TAT"/>
    <property type="match status" value="1"/>
</dbReference>
<name>A0A382M7Q0_9ZZZZ</name>
<gene>
    <name evidence="1" type="ORF">METZ01_LOCUS296889</name>
</gene>
<organism evidence="1">
    <name type="scientific">marine metagenome</name>
    <dbReference type="NCBI Taxonomy" id="408172"/>
    <lineage>
        <taxon>unclassified sequences</taxon>
        <taxon>metagenomes</taxon>
        <taxon>ecological metagenomes</taxon>
    </lineage>
</organism>
<evidence type="ECO:0000313" key="1">
    <source>
        <dbReference type="EMBL" id="SVC44035.1"/>
    </source>
</evidence>
<dbReference type="AlphaFoldDB" id="A0A382M7Q0"/>